<dbReference type="Pfam" id="PF05380">
    <property type="entry name" value="Peptidase_A17"/>
    <property type="match status" value="1"/>
</dbReference>
<evidence type="ECO:0000313" key="2">
    <source>
        <dbReference type="Proteomes" id="UP000053660"/>
    </source>
</evidence>
<reference evidence="1 2" key="1">
    <citation type="submission" date="2014-03" db="EMBL/GenBank/DDBJ databases">
        <title>Draft genome of the hookworm Oesophagostomum dentatum.</title>
        <authorList>
            <person name="Mitreva M."/>
        </authorList>
    </citation>
    <scope>NUCLEOTIDE SEQUENCE [LARGE SCALE GENOMIC DNA]</scope>
    <source>
        <strain evidence="1 2">OD-Hann</strain>
    </source>
</reference>
<dbReference type="EMBL" id="KN557757">
    <property type="protein sequence ID" value="KHJ87440.1"/>
    <property type="molecule type" value="Genomic_DNA"/>
</dbReference>
<protein>
    <submittedName>
        <fullName evidence="1">Pao retrotransposon peptidase</fullName>
    </submittedName>
</protein>
<dbReference type="PANTHER" id="PTHR47331">
    <property type="entry name" value="PHD-TYPE DOMAIN-CONTAINING PROTEIN"/>
    <property type="match status" value="1"/>
</dbReference>
<dbReference type="InterPro" id="IPR043502">
    <property type="entry name" value="DNA/RNA_pol_sf"/>
</dbReference>
<sequence>FGYTICGPSLATWKTAFAEIQEGPLVVATPNVSSKDDYKQDIKHLYELEALGNKTENDPDEDSILKFMEDYRKTIEIKDQTITAGFPFKDNAKKLKDNFNIAFRRLQALLRTLQKDKDKLKLYDETLLAYVKGIIEECHNIKYYRFCRDPVGINASPAILNQCILKHIEEEQVPIGKELSKSLYVDNVLLEGDNVDELFEKYITSKQVFSSIGMNLRDYLSNSKEVNEKISESDRAKSPEVKVLGITWNAISDTLQLKCIDKKHSRVTKRTILRKINGFCFDPLGLLTPLIVPAKVLLQDVHKQKLGWDEMLPEEEQRRRMGIENDIVGFTISIPRKVLDKASNAKHDLSIFVDSSKRAYTCGLYITTISGDGSRVTQRFVGKSKIAPLKKEQTIPKLELLAIFLGLSVAETTILKTGVKFERINLFSDSTIALSWLRANKKLPPIVTTLVEKIEFTAEGVRQTSQLTFFHVPTEENAADCATRGVSKSEFANCQWWTGPKWLNDSIERWPVTQISDLREELEDSETLAHQAVQGTEERIESVSEIALAERLIIRQEQQVHGLATASQNGHFKTMLDDKALHSSKIWTNSTRRHKRRRDKPSLRT</sequence>
<dbReference type="Proteomes" id="UP000053660">
    <property type="component" value="Unassembled WGS sequence"/>
</dbReference>
<feature type="non-terminal residue" evidence="1">
    <location>
        <position position="1"/>
    </location>
</feature>
<keyword evidence="2" id="KW-1185">Reference proteome</keyword>
<dbReference type="InterPro" id="IPR008042">
    <property type="entry name" value="Retrotrans_Pao"/>
</dbReference>
<accession>A0A0B1SW54</accession>
<dbReference type="Gene3D" id="3.30.420.10">
    <property type="entry name" value="Ribonuclease H-like superfamily/Ribonuclease H"/>
    <property type="match status" value="1"/>
</dbReference>
<organism evidence="1 2">
    <name type="scientific">Oesophagostomum dentatum</name>
    <name type="common">Nodular worm</name>
    <dbReference type="NCBI Taxonomy" id="61180"/>
    <lineage>
        <taxon>Eukaryota</taxon>
        <taxon>Metazoa</taxon>
        <taxon>Ecdysozoa</taxon>
        <taxon>Nematoda</taxon>
        <taxon>Chromadorea</taxon>
        <taxon>Rhabditida</taxon>
        <taxon>Rhabditina</taxon>
        <taxon>Rhabditomorpha</taxon>
        <taxon>Strongyloidea</taxon>
        <taxon>Strongylidae</taxon>
        <taxon>Oesophagostomum</taxon>
    </lineage>
</organism>
<name>A0A0B1SW54_OESDE</name>
<dbReference type="InterPro" id="IPR036397">
    <property type="entry name" value="RNaseH_sf"/>
</dbReference>
<dbReference type="AlphaFoldDB" id="A0A0B1SW54"/>
<dbReference type="GO" id="GO:0003676">
    <property type="term" value="F:nucleic acid binding"/>
    <property type="evidence" value="ECO:0007669"/>
    <property type="project" value="InterPro"/>
</dbReference>
<dbReference type="SUPFAM" id="SSF56672">
    <property type="entry name" value="DNA/RNA polymerases"/>
    <property type="match status" value="1"/>
</dbReference>
<evidence type="ECO:0000313" key="1">
    <source>
        <dbReference type="EMBL" id="KHJ87440.1"/>
    </source>
</evidence>
<gene>
    <name evidence="1" type="ORF">OESDEN_12786</name>
</gene>
<proteinExistence type="predicted"/>
<dbReference type="GO" id="GO:0006259">
    <property type="term" value="P:DNA metabolic process"/>
    <property type="evidence" value="ECO:0007669"/>
    <property type="project" value="UniProtKB-ARBA"/>
</dbReference>
<dbReference type="OrthoDB" id="5872779at2759"/>